<keyword evidence="2" id="KW-1185">Reference proteome</keyword>
<evidence type="ECO:0000313" key="1">
    <source>
        <dbReference type="EMBL" id="KAF9644734.1"/>
    </source>
</evidence>
<gene>
    <name evidence="1" type="ORF">BDM02DRAFT_3190330</name>
</gene>
<accession>A0ACB6Z5F2</accession>
<reference evidence="1" key="1">
    <citation type="submission" date="2019-10" db="EMBL/GenBank/DDBJ databases">
        <authorList>
            <consortium name="DOE Joint Genome Institute"/>
            <person name="Kuo A."/>
            <person name="Miyauchi S."/>
            <person name="Kiss E."/>
            <person name="Drula E."/>
            <person name="Kohler A."/>
            <person name="Sanchez-Garcia M."/>
            <person name="Andreopoulos B."/>
            <person name="Barry K.W."/>
            <person name="Bonito G."/>
            <person name="Buee M."/>
            <person name="Carver A."/>
            <person name="Chen C."/>
            <person name="Cichocki N."/>
            <person name="Clum A."/>
            <person name="Culley D."/>
            <person name="Crous P.W."/>
            <person name="Fauchery L."/>
            <person name="Girlanda M."/>
            <person name="Hayes R."/>
            <person name="Keri Z."/>
            <person name="Labutti K."/>
            <person name="Lipzen A."/>
            <person name="Lombard V."/>
            <person name="Magnuson J."/>
            <person name="Maillard F."/>
            <person name="Morin E."/>
            <person name="Murat C."/>
            <person name="Nolan M."/>
            <person name="Ohm R."/>
            <person name="Pangilinan J."/>
            <person name="Pereira M."/>
            <person name="Perotto S."/>
            <person name="Peter M."/>
            <person name="Riley R."/>
            <person name="Sitrit Y."/>
            <person name="Stielow B."/>
            <person name="Szollosi G."/>
            <person name="Zifcakova L."/>
            <person name="Stursova M."/>
            <person name="Spatafora J.W."/>
            <person name="Tedersoo L."/>
            <person name="Vaario L.-M."/>
            <person name="Yamada A."/>
            <person name="Yan M."/>
            <person name="Wang P."/>
            <person name="Xu J."/>
            <person name="Bruns T."/>
            <person name="Baldrian P."/>
            <person name="Vilgalys R."/>
            <person name="Henrissat B."/>
            <person name="Grigoriev I.V."/>
            <person name="Hibbett D."/>
            <person name="Nagy L.G."/>
            <person name="Martin F.M."/>
        </authorList>
    </citation>
    <scope>NUCLEOTIDE SEQUENCE</scope>
    <source>
        <strain evidence="1">P2</strain>
    </source>
</reference>
<proteinExistence type="predicted"/>
<evidence type="ECO:0000313" key="2">
    <source>
        <dbReference type="Proteomes" id="UP000886501"/>
    </source>
</evidence>
<organism evidence="1 2">
    <name type="scientific">Thelephora ganbajun</name>
    <name type="common">Ganba fungus</name>
    <dbReference type="NCBI Taxonomy" id="370292"/>
    <lineage>
        <taxon>Eukaryota</taxon>
        <taxon>Fungi</taxon>
        <taxon>Dikarya</taxon>
        <taxon>Basidiomycota</taxon>
        <taxon>Agaricomycotina</taxon>
        <taxon>Agaricomycetes</taxon>
        <taxon>Thelephorales</taxon>
        <taxon>Thelephoraceae</taxon>
        <taxon>Thelephora</taxon>
    </lineage>
</organism>
<dbReference type="EMBL" id="MU118122">
    <property type="protein sequence ID" value="KAF9644734.1"/>
    <property type="molecule type" value="Genomic_DNA"/>
</dbReference>
<sequence length="935" mass="103860">MAQLPSQPRGGNQEPVKIQLDPKSLHSAFKELFDPPRTNDPRTDFFTVYRRESGDFDRDYAGKYDEDLNTSLIFAGLFSAVSSAFITSVQSKLESDPNEMTAAYMRVLIHAVNNTLFPDADPGSVTWTGPPPDVVTVQSLLYASLATSLLAAFLAMLGRQWVSRYVRNHGGSAADKSRDRQRKLDGLERWYFNFVIESVPVMLQLALLLLWVALSLYLWAISRIVAMVILTFTVFGAASYVFFTFAAMFHYDCPYQTPPSIFIRTFAMYLAHSSSTFACSARSCVASLVEVYSRTAEDLRRSLSDLHSGVRRALRNFGRVSSSPDIEHAPPAVVEAPGPLFGGTIADLEVSKADARCIFWVLDSITDSDVILSTVHFAVDMIWYPEIAGTLQPDVLLNLLLECLVDGRVLPGRLEHANMIGMALASVFSIQLSMEPDREDLQDLRRTIHHHTDWVSSSDPTFLPGVAILRIVSQIPELVGSGSFRKWEILSNMSDHLPTAHKLCLSRTILQTIWRWRRRDPITAFNLEAIELFCRGLMANGDHILPALKINCLLIMAISLGHQVGDVRAFFIPNDRGTLDEVILGFHQRLQTSIMGGMTDSCVLTSVLSALGHLDLFRTTDSRELGFLLVTRIVNSRYLAGERYRMASQVVQLLGGQLNYNDPQPLSIAQPAWIPSLVGFLSLCKSLHTTDPPTPPWSIALRILSTILPTLTSALSPDHPLRSRCPALKVFYEFMFGWFSSQMENVTGGDLGDLVQAIGGLIQAVGDPFEFTLDLPLHDGRPGSTVDYEPMTVVVSLIELASSDLWQNHLSRSNFTSCEEILSTREDRRIAFGNMLETETRSSGFLRAPARITAAITRLAELQCSNTAEAVILWARTNAVGDATDHDAWRLMRGPLTREEEEAIAVEGVGEETNVSLGRSVIMPIQFTDWACDYP</sequence>
<dbReference type="Proteomes" id="UP000886501">
    <property type="component" value="Unassembled WGS sequence"/>
</dbReference>
<name>A0ACB6Z5F2_THEGA</name>
<comment type="caution">
    <text evidence="1">The sequence shown here is derived from an EMBL/GenBank/DDBJ whole genome shotgun (WGS) entry which is preliminary data.</text>
</comment>
<reference evidence="1" key="2">
    <citation type="journal article" date="2020" name="Nat. Commun.">
        <title>Large-scale genome sequencing of mycorrhizal fungi provides insights into the early evolution of symbiotic traits.</title>
        <authorList>
            <person name="Miyauchi S."/>
            <person name="Kiss E."/>
            <person name="Kuo A."/>
            <person name="Drula E."/>
            <person name="Kohler A."/>
            <person name="Sanchez-Garcia M."/>
            <person name="Morin E."/>
            <person name="Andreopoulos B."/>
            <person name="Barry K.W."/>
            <person name="Bonito G."/>
            <person name="Buee M."/>
            <person name="Carver A."/>
            <person name="Chen C."/>
            <person name="Cichocki N."/>
            <person name="Clum A."/>
            <person name="Culley D."/>
            <person name="Crous P.W."/>
            <person name="Fauchery L."/>
            <person name="Girlanda M."/>
            <person name="Hayes R.D."/>
            <person name="Keri Z."/>
            <person name="LaButti K."/>
            <person name="Lipzen A."/>
            <person name="Lombard V."/>
            <person name="Magnuson J."/>
            <person name="Maillard F."/>
            <person name="Murat C."/>
            <person name="Nolan M."/>
            <person name="Ohm R.A."/>
            <person name="Pangilinan J."/>
            <person name="Pereira M.F."/>
            <person name="Perotto S."/>
            <person name="Peter M."/>
            <person name="Pfister S."/>
            <person name="Riley R."/>
            <person name="Sitrit Y."/>
            <person name="Stielow J.B."/>
            <person name="Szollosi G."/>
            <person name="Zifcakova L."/>
            <person name="Stursova M."/>
            <person name="Spatafora J.W."/>
            <person name="Tedersoo L."/>
            <person name="Vaario L.M."/>
            <person name="Yamada A."/>
            <person name="Yan M."/>
            <person name="Wang P."/>
            <person name="Xu J."/>
            <person name="Bruns T."/>
            <person name="Baldrian P."/>
            <person name="Vilgalys R."/>
            <person name="Dunand C."/>
            <person name="Henrissat B."/>
            <person name="Grigoriev I.V."/>
            <person name="Hibbett D."/>
            <person name="Nagy L.G."/>
            <person name="Martin F.M."/>
        </authorList>
    </citation>
    <scope>NUCLEOTIDE SEQUENCE</scope>
    <source>
        <strain evidence="1">P2</strain>
    </source>
</reference>
<protein>
    <submittedName>
        <fullName evidence="1">Uncharacterized protein</fullName>
    </submittedName>
</protein>